<organism evidence="4 5">
    <name type="scientific">Fusarium sarcochroum</name>
    <dbReference type="NCBI Taxonomy" id="1208366"/>
    <lineage>
        <taxon>Eukaryota</taxon>
        <taxon>Fungi</taxon>
        <taxon>Dikarya</taxon>
        <taxon>Ascomycota</taxon>
        <taxon>Pezizomycotina</taxon>
        <taxon>Sordariomycetes</taxon>
        <taxon>Hypocreomycetidae</taxon>
        <taxon>Hypocreales</taxon>
        <taxon>Nectriaceae</taxon>
        <taxon>Fusarium</taxon>
        <taxon>Fusarium lateritium species complex</taxon>
    </lineage>
</organism>
<dbReference type="InterPro" id="IPR027417">
    <property type="entry name" value="P-loop_NTPase"/>
</dbReference>
<dbReference type="Pfam" id="PF24883">
    <property type="entry name" value="NPHP3_N"/>
    <property type="match status" value="1"/>
</dbReference>
<proteinExistence type="predicted"/>
<dbReference type="Proteomes" id="UP000622797">
    <property type="component" value="Unassembled WGS sequence"/>
</dbReference>
<dbReference type="PANTHER" id="PTHR10039">
    <property type="entry name" value="AMELOGENIN"/>
    <property type="match status" value="1"/>
</dbReference>
<keyword evidence="5" id="KW-1185">Reference proteome</keyword>
<dbReference type="AlphaFoldDB" id="A0A8H4TT70"/>
<accession>A0A8H4TT70</accession>
<keyword evidence="1" id="KW-0677">Repeat</keyword>
<dbReference type="SUPFAM" id="SSF52540">
    <property type="entry name" value="P-loop containing nucleoside triphosphate hydrolases"/>
    <property type="match status" value="1"/>
</dbReference>
<dbReference type="InterPro" id="IPR056693">
    <property type="entry name" value="DUF7791"/>
</dbReference>
<evidence type="ECO:0000256" key="1">
    <source>
        <dbReference type="ARBA" id="ARBA00022737"/>
    </source>
</evidence>
<sequence length="816" mass="93716">MAEIIGLTASILTFIEFSASIISTARSVYAATDGVSPDIHELLNQSNEVARWHQQMSMLKALRDLSPAERRIMATAGDCDKTVEDLRGLIEKVSIRPDARVQFLERPRVVLGLFASQSDLKRLQARLKDQDQTIKANLSVLLQNGLPGSGKSTLMKHAFDNETTIHALEKWAGPKTLCRASYFFWNQGFDLQKSQVGLLQSILYQIIRHDRGLVSLVNADRLDHEPWGFDELRSLLDNIKIATAQSTKFCFFIDGLDEYDGSEEGIGELIKSISQAPHVKICASSRPRGFFDKNLWSKKYTLTMQDLTMEDMRVYVEAALRQHAKFEALEADTSCTELIDQISHDAKGVWLWVHLVTRDLMRAVKGKETMRKLREIVNDFPKDLEEYFEHIINRVDKLYRKEMARSFLITIFEVQPLPLYAFYLLDEESADEDYALKADTSPLTAQEVACVGTEWKDKIHNRCSDLLVVDDGNHPVFLTQPVDFLHRTVRDFLRDQYHRQLEALLRDPFVPPISLCRIMLFFLKKQPRENLDNPKHYNRMIGLVDELLYYAREAEKHESCRNMPGSPVSEILDQVDAVNTALMSNVTRNHWTHARDPPRPRGLDEYNEGHHYNWISLTIQARLVKYVKGLLEARGNLPAKNGRPLLDYALRPRRVMPIQVPYHSLRDEPNIDRAMVKLLLDYGADPNKKVFSHQDRTVWALFLISCWESVKHREATSISRQEWFEVSRLLIEHGARRDCFSLTDLEHLGSLKSVFETIFDKPQACRLLQQMDANPNETPNDKQYCQENGFIFRNGGGPIPVKPYSTPSSPGNILEH</sequence>
<name>A0A8H4TT70_9HYPO</name>
<dbReference type="Gene3D" id="3.40.50.300">
    <property type="entry name" value="P-loop containing nucleotide triphosphate hydrolases"/>
    <property type="match status" value="1"/>
</dbReference>
<protein>
    <recommendedName>
        <fullName evidence="6">NACHT domain-containing protein</fullName>
    </recommendedName>
</protein>
<dbReference type="OrthoDB" id="443402at2759"/>
<dbReference type="InterPro" id="IPR056884">
    <property type="entry name" value="NPHP3-like_N"/>
</dbReference>
<gene>
    <name evidence="4" type="ORF">FSARC_8377</name>
</gene>
<reference evidence="4" key="1">
    <citation type="journal article" date="2020" name="BMC Genomics">
        <title>Correction to: Identification and distribution of gene clusters required for synthesis of sphingolipid metabolism inhibitors in diverse species of the filamentous fungus Fusarium.</title>
        <authorList>
            <person name="Kim H.S."/>
            <person name="Lohmar J.M."/>
            <person name="Busman M."/>
            <person name="Brown D.W."/>
            <person name="Naumann T.A."/>
            <person name="Divon H.H."/>
            <person name="Lysoe E."/>
            <person name="Uhlig S."/>
            <person name="Proctor R.H."/>
        </authorList>
    </citation>
    <scope>NUCLEOTIDE SEQUENCE</scope>
    <source>
        <strain evidence="4">NRRL 20472</strain>
    </source>
</reference>
<evidence type="ECO:0000259" key="3">
    <source>
        <dbReference type="Pfam" id="PF25053"/>
    </source>
</evidence>
<reference evidence="4" key="2">
    <citation type="submission" date="2020-05" db="EMBL/GenBank/DDBJ databases">
        <authorList>
            <person name="Kim H.-S."/>
            <person name="Proctor R.H."/>
            <person name="Brown D.W."/>
        </authorList>
    </citation>
    <scope>NUCLEOTIDE SEQUENCE</scope>
    <source>
        <strain evidence="4">NRRL 20472</strain>
    </source>
</reference>
<feature type="domain" description="DUF7791" evidence="3">
    <location>
        <begin position="395"/>
        <end position="527"/>
    </location>
</feature>
<evidence type="ECO:0000313" key="5">
    <source>
        <dbReference type="Proteomes" id="UP000622797"/>
    </source>
</evidence>
<feature type="domain" description="Nephrocystin 3-like N-terminal" evidence="2">
    <location>
        <begin position="137"/>
        <end position="286"/>
    </location>
</feature>
<dbReference type="PANTHER" id="PTHR10039:SF5">
    <property type="entry name" value="NACHT DOMAIN-CONTAINING PROTEIN"/>
    <property type="match status" value="1"/>
</dbReference>
<dbReference type="Pfam" id="PF25053">
    <property type="entry name" value="DUF7791"/>
    <property type="match status" value="1"/>
</dbReference>
<evidence type="ECO:0000313" key="4">
    <source>
        <dbReference type="EMBL" id="KAF4963592.1"/>
    </source>
</evidence>
<comment type="caution">
    <text evidence="4">The sequence shown here is derived from an EMBL/GenBank/DDBJ whole genome shotgun (WGS) entry which is preliminary data.</text>
</comment>
<evidence type="ECO:0000259" key="2">
    <source>
        <dbReference type="Pfam" id="PF24883"/>
    </source>
</evidence>
<evidence type="ECO:0008006" key="6">
    <source>
        <dbReference type="Google" id="ProtNLM"/>
    </source>
</evidence>
<dbReference type="EMBL" id="JABEXW010000462">
    <property type="protein sequence ID" value="KAF4963592.1"/>
    <property type="molecule type" value="Genomic_DNA"/>
</dbReference>